<keyword evidence="5 7" id="KW-1133">Transmembrane helix</keyword>
<organism evidence="8 9">
    <name type="scientific">Paludibacterium purpuratum</name>
    <dbReference type="NCBI Taxonomy" id="1144873"/>
    <lineage>
        <taxon>Bacteria</taxon>
        <taxon>Pseudomonadati</taxon>
        <taxon>Pseudomonadota</taxon>
        <taxon>Betaproteobacteria</taxon>
        <taxon>Neisseriales</taxon>
        <taxon>Chromobacteriaceae</taxon>
        <taxon>Paludibacterium</taxon>
    </lineage>
</organism>
<dbReference type="InterPro" id="IPR036259">
    <property type="entry name" value="MFS_trans_sf"/>
</dbReference>
<evidence type="ECO:0000256" key="1">
    <source>
        <dbReference type="ARBA" id="ARBA00004651"/>
    </source>
</evidence>
<name>A0A4R7B7N0_9NEIS</name>
<protein>
    <recommendedName>
        <fullName evidence="10">MFS transporter</fullName>
    </recommendedName>
</protein>
<keyword evidence="9" id="KW-1185">Reference proteome</keyword>
<feature type="transmembrane region" description="Helical" evidence="7">
    <location>
        <begin position="169"/>
        <end position="190"/>
    </location>
</feature>
<evidence type="ECO:0000256" key="5">
    <source>
        <dbReference type="ARBA" id="ARBA00022989"/>
    </source>
</evidence>
<feature type="transmembrane region" description="Helical" evidence="7">
    <location>
        <begin position="300"/>
        <end position="325"/>
    </location>
</feature>
<proteinExistence type="predicted"/>
<gene>
    <name evidence="8" type="ORF">DFP86_10790</name>
</gene>
<feature type="transmembrane region" description="Helical" evidence="7">
    <location>
        <begin position="48"/>
        <end position="68"/>
    </location>
</feature>
<dbReference type="AlphaFoldDB" id="A0A4R7B7N0"/>
<comment type="subcellular location">
    <subcellularLocation>
        <location evidence="1">Cell membrane</location>
        <topology evidence="1">Multi-pass membrane protein</topology>
    </subcellularLocation>
</comment>
<dbReference type="RefSeq" id="WP_133680704.1">
    <property type="nucleotide sequence ID" value="NZ_SNZP01000007.1"/>
</dbReference>
<keyword evidence="6 7" id="KW-0472">Membrane</keyword>
<reference evidence="8 9" key="1">
    <citation type="submission" date="2019-03" db="EMBL/GenBank/DDBJ databases">
        <title>Genomic Encyclopedia of Type Strains, Phase III (KMG-III): the genomes of soil and plant-associated and newly described type strains.</title>
        <authorList>
            <person name="Whitman W."/>
        </authorList>
    </citation>
    <scope>NUCLEOTIDE SEQUENCE [LARGE SCALE GENOMIC DNA]</scope>
    <source>
        <strain evidence="8 9">CECT 8976</strain>
    </source>
</reference>
<evidence type="ECO:0000256" key="2">
    <source>
        <dbReference type="ARBA" id="ARBA00022448"/>
    </source>
</evidence>
<feature type="transmembrane region" description="Helical" evidence="7">
    <location>
        <begin position="346"/>
        <end position="361"/>
    </location>
</feature>
<evidence type="ECO:0000313" key="9">
    <source>
        <dbReference type="Proteomes" id="UP000295611"/>
    </source>
</evidence>
<sequence>MFMILLRAMRRYGWLRRLCAALAFSSMGAGLTFVVVFSELTKLNASPSSFALAFVFSTAPGLLGSMIGEYSLKRTDAVNCLILAEMIGFCGLIFPWLGVTLHSITLLQMTELASSFAAGITLPSISHYAKYMLPDEDLAAAALIDTLAFSCYVLFGVGLGVILSHFLDGQALLLVNCCCYIVSIAALILLPRLKKAFESAQNVEALPKSLSPIQKASLALLPALSLVGTPAMALLPVLVPGTGDRSQIVLALLFARSLGQLCGPMLVKEKQLEVQNLYLIIFCMVGFLVCYQLIAISTILAVALVLVFLAHVLSNIVFSLGWYGLLRNFNAKHVAAASARSYRKQVVVGVIVGGIAGLLADKIGGQLSLFVCSGIGLIIVSSLLIRMNKGNKASYQ</sequence>
<feature type="transmembrane region" description="Helical" evidence="7">
    <location>
        <begin position="80"/>
        <end position="98"/>
    </location>
</feature>
<keyword evidence="4 7" id="KW-0812">Transmembrane</keyword>
<feature type="transmembrane region" description="Helical" evidence="7">
    <location>
        <begin position="138"/>
        <end position="163"/>
    </location>
</feature>
<keyword evidence="2" id="KW-0813">Transport</keyword>
<feature type="transmembrane region" description="Helical" evidence="7">
    <location>
        <begin position="367"/>
        <end position="385"/>
    </location>
</feature>
<dbReference type="GO" id="GO:0005886">
    <property type="term" value="C:plasma membrane"/>
    <property type="evidence" value="ECO:0007669"/>
    <property type="project" value="UniProtKB-SubCell"/>
</dbReference>
<dbReference type="SUPFAM" id="SSF103473">
    <property type="entry name" value="MFS general substrate transporter"/>
    <property type="match status" value="1"/>
</dbReference>
<evidence type="ECO:0000256" key="3">
    <source>
        <dbReference type="ARBA" id="ARBA00022475"/>
    </source>
</evidence>
<accession>A0A4R7B7N0</accession>
<evidence type="ECO:0008006" key="10">
    <source>
        <dbReference type="Google" id="ProtNLM"/>
    </source>
</evidence>
<dbReference type="EMBL" id="SNZP01000007">
    <property type="protein sequence ID" value="TDR79726.1"/>
    <property type="molecule type" value="Genomic_DNA"/>
</dbReference>
<evidence type="ECO:0000256" key="4">
    <source>
        <dbReference type="ARBA" id="ARBA00022692"/>
    </source>
</evidence>
<evidence type="ECO:0000256" key="7">
    <source>
        <dbReference type="SAM" id="Phobius"/>
    </source>
</evidence>
<keyword evidence="3" id="KW-1003">Cell membrane</keyword>
<dbReference type="Gene3D" id="1.20.1250.20">
    <property type="entry name" value="MFS general substrate transporter like domains"/>
    <property type="match status" value="1"/>
</dbReference>
<comment type="caution">
    <text evidence="8">The sequence shown here is derived from an EMBL/GenBank/DDBJ whole genome shotgun (WGS) entry which is preliminary data.</text>
</comment>
<dbReference type="PANTHER" id="PTHR43266:SF2">
    <property type="entry name" value="MAJOR FACILITATOR SUPERFAMILY (MFS) PROFILE DOMAIN-CONTAINING PROTEIN"/>
    <property type="match status" value="1"/>
</dbReference>
<feature type="transmembrane region" description="Helical" evidence="7">
    <location>
        <begin position="218"/>
        <end position="239"/>
    </location>
</feature>
<dbReference type="PANTHER" id="PTHR43266">
    <property type="entry name" value="MACROLIDE-EFFLUX PROTEIN"/>
    <property type="match status" value="1"/>
</dbReference>
<dbReference type="OrthoDB" id="9178670at2"/>
<evidence type="ECO:0000313" key="8">
    <source>
        <dbReference type="EMBL" id="TDR79726.1"/>
    </source>
</evidence>
<dbReference type="Proteomes" id="UP000295611">
    <property type="component" value="Unassembled WGS sequence"/>
</dbReference>
<feature type="transmembrane region" description="Helical" evidence="7">
    <location>
        <begin position="276"/>
        <end position="294"/>
    </location>
</feature>
<evidence type="ECO:0000256" key="6">
    <source>
        <dbReference type="ARBA" id="ARBA00023136"/>
    </source>
</evidence>